<feature type="compositionally biased region" description="Basic and acidic residues" evidence="1">
    <location>
        <begin position="237"/>
        <end position="263"/>
    </location>
</feature>
<sequence length="324" mass="35865">MTIIWHGQSFFELITKDKDGKELKIVLDPFDEGLGLKVPKTEARILIISHQHSDHNNEKAISAPASGSPPFLGDEPSIHLHSTLKGFAGDEPSIHLHSTLKGFAGDESSIHLHSTLKGFAGDESSIHLHSTLNGFVIEEPGEYEINGVYVQGIPALGEVIIYLIETEDMKICHLGDFGQKELSPEQLDQLGDIDILMVPIGGVGTIDAKGASKIISQIEPKLVIPMRYQIPEQQRRVEMKRQLHRPPELKLKLDHPSDSEGGRRSKKQVSSPVSPSARQTKFFDPLEQFLKEMGSPAIEPQKKLKIKSSDLPKEKIQIIVLEPS</sequence>
<dbReference type="Proteomes" id="UP000230882">
    <property type="component" value="Unassembled WGS sequence"/>
</dbReference>
<dbReference type="Gene3D" id="3.60.15.10">
    <property type="entry name" value="Ribonuclease Z/Hydroxyacylglutathione hydrolase-like"/>
    <property type="match status" value="1"/>
</dbReference>
<reference evidence="3" key="1">
    <citation type="submission" date="2017-09" db="EMBL/GenBank/DDBJ databases">
        <title>Depth-based differentiation of microbial function through sediment-hosted aquifers and enrichment of novel symbionts in the deep terrestrial subsurface.</title>
        <authorList>
            <person name="Probst A.J."/>
            <person name="Ladd B."/>
            <person name="Jarett J.K."/>
            <person name="Geller-Mcgrath D.E."/>
            <person name="Sieber C.M.K."/>
            <person name="Emerson J.B."/>
            <person name="Anantharaman K."/>
            <person name="Thomas B.C."/>
            <person name="Malmstrom R."/>
            <person name="Stieglmeier M."/>
            <person name="Klingl A."/>
            <person name="Woyke T."/>
            <person name="Ryan C.M."/>
            <person name="Banfield J.F."/>
        </authorList>
    </citation>
    <scope>NUCLEOTIDE SEQUENCE [LARGE SCALE GENOMIC DNA]</scope>
</reference>
<dbReference type="PANTHER" id="PTHR39189">
    <property type="entry name" value="UPF0173 METAL-DEPENDENT HYDROLASE YTKL"/>
    <property type="match status" value="1"/>
</dbReference>
<dbReference type="Pfam" id="PF13483">
    <property type="entry name" value="Lactamase_B_3"/>
    <property type="match status" value="1"/>
</dbReference>
<dbReference type="PANTHER" id="PTHR39189:SF1">
    <property type="entry name" value="UPF0173 METAL-DEPENDENT HYDROLASE YTKL"/>
    <property type="match status" value="1"/>
</dbReference>
<dbReference type="SUPFAM" id="SSF56281">
    <property type="entry name" value="Metallo-hydrolase/oxidoreductase"/>
    <property type="match status" value="1"/>
</dbReference>
<feature type="region of interest" description="Disordered" evidence="1">
    <location>
        <begin position="237"/>
        <end position="280"/>
    </location>
</feature>
<organism evidence="2 3">
    <name type="scientific">bacterium (Candidatus Gribaldobacteria) CG10_big_fil_rev_8_21_14_0_10_37_46</name>
    <dbReference type="NCBI Taxonomy" id="2014276"/>
    <lineage>
        <taxon>Bacteria</taxon>
        <taxon>Candidatus Gribaldobacteria</taxon>
    </lineage>
</organism>
<evidence type="ECO:0000256" key="1">
    <source>
        <dbReference type="SAM" id="MobiDB-lite"/>
    </source>
</evidence>
<comment type="caution">
    <text evidence="2">The sequence shown here is derived from an EMBL/GenBank/DDBJ whole genome shotgun (WGS) entry which is preliminary data.</text>
</comment>
<name>A0A2H0UW47_9BACT</name>
<dbReference type="InterPro" id="IPR036866">
    <property type="entry name" value="RibonucZ/Hydroxyglut_hydro"/>
</dbReference>
<evidence type="ECO:0000313" key="2">
    <source>
        <dbReference type="EMBL" id="PIR91037.1"/>
    </source>
</evidence>
<dbReference type="EMBL" id="PFAU01000034">
    <property type="protein sequence ID" value="PIR91037.1"/>
    <property type="molecule type" value="Genomic_DNA"/>
</dbReference>
<accession>A0A2H0UW47</accession>
<evidence type="ECO:0000313" key="3">
    <source>
        <dbReference type="Proteomes" id="UP000230882"/>
    </source>
</evidence>
<proteinExistence type="predicted"/>
<protein>
    <recommendedName>
        <fullName evidence="4">Lactamase</fullName>
    </recommendedName>
</protein>
<gene>
    <name evidence="2" type="ORF">COU02_01300</name>
</gene>
<evidence type="ECO:0008006" key="4">
    <source>
        <dbReference type="Google" id="ProtNLM"/>
    </source>
</evidence>
<dbReference type="AlphaFoldDB" id="A0A2H0UW47"/>